<name>A0A165FBC1_9BASI</name>
<proteinExistence type="predicted"/>
<keyword evidence="2" id="KW-1185">Reference proteome</keyword>
<organism evidence="1 2">
    <name type="scientific">Calocera cornea HHB12733</name>
    <dbReference type="NCBI Taxonomy" id="1353952"/>
    <lineage>
        <taxon>Eukaryota</taxon>
        <taxon>Fungi</taxon>
        <taxon>Dikarya</taxon>
        <taxon>Basidiomycota</taxon>
        <taxon>Agaricomycotina</taxon>
        <taxon>Dacrymycetes</taxon>
        <taxon>Dacrymycetales</taxon>
        <taxon>Dacrymycetaceae</taxon>
        <taxon>Calocera</taxon>
    </lineage>
</organism>
<reference evidence="1 2" key="1">
    <citation type="journal article" date="2016" name="Mol. Biol. Evol.">
        <title>Comparative Genomics of Early-Diverging Mushroom-Forming Fungi Provides Insights into the Origins of Lignocellulose Decay Capabilities.</title>
        <authorList>
            <person name="Nagy L.G."/>
            <person name="Riley R."/>
            <person name="Tritt A."/>
            <person name="Adam C."/>
            <person name="Daum C."/>
            <person name="Floudas D."/>
            <person name="Sun H."/>
            <person name="Yadav J.S."/>
            <person name="Pangilinan J."/>
            <person name="Larsson K.H."/>
            <person name="Matsuura K."/>
            <person name="Barry K."/>
            <person name="Labutti K."/>
            <person name="Kuo R."/>
            <person name="Ohm R.A."/>
            <person name="Bhattacharya S.S."/>
            <person name="Shirouzu T."/>
            <person name="Yoshinaga Y."/>
            <person name="Martin F.M."/>
            <person name="Grigoriev I.V."/>
            <person name="Hibbett D.S."/>
        </authorList>
    </citation>
    <scope>NUCLEOTIDE SEQUENCE [LARGE SCALE GENOMIC DNA]</scope>
    <source>
        <strain evidence="1 2">HHB12733</strain>
    </source>
</reference>
<dbReference type="InParanoid" id="A0A165FBC1"/>
<protein>
    <submittedName>
        <fullName evidence="1">Uncharacterized protein</fullName>
    </submittedName>
</protein>
<dbReference type="Proteomes" id="UP000076842">
    <property type="component" value="Unassembled WGS sequence"/>
</dbReference>
<accession>A0A165FBC1</accession>
<gene>
    <name evidence="1" type="ORF">CALCODRAFT_497267</name>
</gene>
<evidence type="ECO:0000313" key="1">
    <source>
        <dbReference type="EMBL" id="KZT56503.1"/>
    </source>
</evidence>
<evidence type="ECO:0000313" key="2">
    <source>
        <dbReference type="Proteomes" id="UP000076842"/>
    </source>
</evidence>
<sequence length="148" mass="15789">MSNNCRLPVSLAGDSCEHAIIAWPSSAQHTLLVLACAWTEYRFLGEMAMARTYIPPVSVLLSSSLLPLSHFLSPTAAAASDALATKSTHSTAGSSSSLRSIDSVALLPSRSYLPLADTTELTVTFSQTPRDLNSWPLVGCICTSKTFR</sequence>
<dbReference type="EMBL" id="KV423976">
    <property type="protein sequence ID" value="KZT56503.1"/>
    <property type="molecule type" value="Genomic_DNA"/>
</dbReference>
<dbReference type="AlphaFoldDB" id="A0A165FBC1"/>